<evidence type="ECO:0000256" key="5">
    <source>
        <dbReference type="ARBA" id="ARBA00022679"/>
    </source>
</evidence>
<protein>
    <recommendedName>
        <fullName evidence="14">DNA-directed RNA polymerase subunit</fullName>
        <ecNumber evidence="14">2.7.7.6</ecNumber>
    </recommendedName>
</protein>
<dbReference type="InterPro" id="IPR045867">
    <property type="entry name" value="DNA-dir_RpoC_beta_prime"/>
</dbReference>
<dbReference type="EMBL" id="JAKWFO010000016">
    <property type="protein sequence ID" value="KAI9632059.1"/>
    <property type="molecule type" value="Genomic_DNA"/>
</dbReference>
<keyword evidence="4 14" id="KW-0240">DNA-directed RNA polymerase</keyword>
<dbReference type="Gene3D" id="1.10.357.120">
    <property type="match status" value="1"/>
</dbReference>
<organism evidence="17 18">
    <name type="scientific">Dioszegia hungarica</name>
    <dbReference type="NCBI Taxonomy" id="4972"/>
    <lineage>
        <taxon>Eukaryota</taxon>
        <taxon>Fungi</taxon>
        <taxon>Dikarya</taxon>
        <taxon>Basidiomycota</taxon>
        <taxon>Agaricomycotina</taxon>
        <taxon>Tremellomycetes</taxon>
        <taxon>Tremellales</taxon>
        <taxon>Bulleribasidiaceae</taxon>
        <taxon>Dioszegia</taxon>
    </lineage>
</organism>
<dbReference type="InterPro" id="IPR007080">
    <property type="entry name" value="RNA_pol_Rpb1_1"/>
</dbReference>
<evidence type="ECO:0000256" key="1">
    <source>
        <dbReference type="ARBA" id="ARBA00004123"/>
    </source>
</evidence>
<evidence type="ECO:0000256" key="15">
    <source>
        <dbReference type="SAM" id="MobiDB-lite"/>
    </source>
</evidence>
<dbReference type="Pfam" id="PF04998">
    <property type="entry name" value="RNA_pol_Rpb1_5"/>
    <property type="match status" value="1"/>
</dbReference>
<feature type="compositionally biased region" description="Acidic residues" evidence="15">
    <location>
        <begin position="305"/>
        <end position="319"/>
    </location>
</feature>
<dbReference type="EC" id="2.7.7.6" evidence="14"/>
<dbReference type="InterPro" id="IPR007066">
    <property type="entry name" value="RNA_pol_Rpb1_3"/>
</dbReference>
<dbReference type="InterPro" id="IPR015699">
    <property type="entry name" value="DNA-dir_RNA_pol1_lsu_N"/>
</dbReference>
<dbReference type="GO" id="GO:0003677">
    <property type="term" value="F:DNA binding"/>
    <property type="evidence" value="ECO:0007669"/>
    <property type="project" value="InterPro"/>
</dbReference>
<proteinExistence type="inferred from homology"/>
<dbReference type="PANTHER" id="PTHR19376:SF11">
    <property type="entry name" value="DNA-DIRECTED RNA POLYMERASE I SUBUNIT RPA1"/>
    <property type="match status" value="1"/>
</dbReference>
<evidence type="ECO:0000256" key="4">
    <source>
        <dbReference type="ARBA" id="ARBA00022478"/>
    </source>
</evidence>
<keyword evidence="8" id="KW-0862">Zinc</keyword>
<dbReference type="GO" id="GO:0006351">
    <property type="term" value="P:DNA-templated transcription"/>
    <property type="evidence" value="ECO:0007669"/>
    <property type="project" value="InterPro"/>
</dbReference>
<evidence type="ECO:0000256" key="11">
    <source>
        <dbReference type="ARBA" id="ARBA00023242"/>
    </source>
</evidence>
<dbReference type="GeneID" id="77730875"/>
<dbReference type="InterPro" id="IPR044893">
    <property type="entry name" value="RNA_pol_Rpb1_clamp_domain"/>
</dbReference>
<evidence type="ECO:0000256" key="7">
    <source>
        <dbReference type="ARBA" id="ARBA00022723"/>
    </source>
</evidence>
<feature type="compositionally biased region" description="Low complexity" evidence="15">
    <location>
        <begin position="293"/>
        <end position="302"/>
    </location>
</feature>
<dbReference type="FunFam" id="1.10.274.100:FF:000006">
    <property type="entry name" value="DNA-directed RNA polymerase subunit"/>
    <property type="match status" value="1"/>
</dbReference>
<dbReference type="InterPro" id="IPR007083">
    <property type="entry name" value="RNA_pol_Rpb1_4"/>
</dbReference>
<sequence length="1732" mass="191811">MDIGSPLSSEISSLSFTFLTTEDVRSISVQKVDNPILLDNLNLPNRGGLYDPKLGPMSGKDICETCNLSYFQCPGHFGHIELPIPVFHPLFMQQAYSLFRGVCLFCHRYRMPEMLVRKYAARIKLLDAGLIEAAHLIGQLTPSGASRTGAEGAEGEGEDIEEDGPEIPAETAAEFIFRVEKFTNGALATARRQGAGGKDEYKDGLVYEERKALLAEFVKACVGWKKCMRCQAHAYTFRKEKAIKIIEYDLDPKKKLANAAAGRKRRTVLENGGLGRKGQKEFNEDLDEGIEMSSASSSGSSSQAEENDEDEEEEEDEGEGGQVARTASGQVKGARGRNERVVSPAEVRAHLRLLFIKEAAMCELVYGRHGAPSGSAAHVPLADMFFLEVVPVSPTRFRPAARMGDDLFENSQNSLLTVVITTSGRIQELNQRLSDLHKIENADDVEETLASAAKGDGRRVFEQMLEAMIKLQHDVNSFMDSSKNPAVMKQGKLPPQGVKQVLEKKEGLFRKHMMGKRVNYAARSVISPDINIETNEIGIPPVFATKLTYPEPVTQANVAHLRALVINGPKIHPGAAIVEYENGSQISLDRMTLEQRTAIANQLLTPQTDSYGASSSFGSPAKNKKVYRHIHDGDIVILNRQPTLHKPSMMAHKVKVLRGEKTIRMHYANCNSYNADFDGDEMNIHFPQNENARAESNYIANTDNQYLTPTSGNPLRGLIQDHVVAGVWMCNKSTFFTREEYFQLIYGALRSEDNYTGGGRIKTLAPAIFKPKPLWTGKQIFSTIMLNITPDNARGLNLNSKNKVQNHLWGRDKSTDPVLSEENVIFLDGHLICGVLDKSQYGASAFGLVHSVHELYGPMLANRLLSVLSRVLTKYLQHNAFSCRMDDLILTAEGERVRKEILDRAANNGAVTAIKYVGLPDSSRITDPSTAKNLANRLEETLRDDNLMAGLDAAMQSAFNKTTSEINNVVLPAHLVRPFPDNNMQTMTISGAKGSKVNASQISTLLGQQALEGRRVPTMVSGKTLPSFKAFDTSARAGGYVANRFLTGIRPQEYYFHCMAGREGLIDTAVKTSRSGYLQRCLIKHLEGVKVHYDHTVRDSDSSVLQFLYGEDSLDVTKQKHLLDFNFAARNHESLIQKYDPRAIYSKLVQDEAVDHMKKALKKPEKYEPALSMYSPSRYLGSMSESYARKLNQWIDENRFGFIAAKAKEGRDPVRSAYVSEKEQVGRKAFLQASRMRYLRSLVEPGEAVGLLASQGVGEPSTQMTLNTFHLAGHGAANVTLGIPRLREIVMTASAKPTTPTMKLPLRETTAESSTDAFIKEVSRLNLSQVVERVEVTELLSGRKMEANGARQRKYTVLLDFYPAEEYTSEYGITKTQLHESLAFSFAGRLKKEILLELRNASKAIEQDTKVGKGLKVRGGDLAEDEDGEEPRSKRRGGDEELEEMDDDDGDAGEAKRIAQANAPEYDADERDVDMGDMEDNVEALMNDDEEVDDDLDIDPEQKAKDDAQADALVDAFKMGCKWATSFSFDTINGKSAQFDLEFAANMPKLLLVDIVERCCRGAVVHEVENIGRCMRIYDDKGKFTRNLITEGSNLRGMWSMADEHVDLDMLGSNDIYAILQTYGVEAARRAIIEEMGNVFGAYGIAVDYRHLTIIADYMTHAGGYRPFNRTGISHKSSPLLKASFETTVAFLSEATLHGDFDDLTSPAARIVMGLPGNSGTGSFVIRGPTKL</sequence>
<evidence type="ECO:0000313" key="17">
    <source>
        <dbReference type="EMBL" id="KAI9632059.1"/>
    </source>
</evidence>
<dbReference type="Pfam" id="PF04997">
    <property type="entry name" value="RNA_pol_Rpb1_1"/>
    <property type="match status" value="1"/>
</dbReference>
<evidence type="ECO:0000256" key="8">
    <source>
        <dbReference type="ARBA" id="ARBA00022833"/>
    </source>
</evidence>
<dbReference type="Pfam" id="PF00623">
    <property type="entry name" value="RNA_pol_Rpb1_2"/>
    <property type="match status" value="1"/>
</dbReference>
<accession>A0AA38H3A1</accession>
<feature type="compositionally biased region" description="Basic and acidic residues" evidence="15">
    <location>
        <begin position="1430"/>
        <end position="1439"/>
    </location>
</feature>
<dbReference type="FunFam" id="2.40.40.20:FF:000019">
    <property type="entry name" value="DNA-directed RNA polymerase II subunit RPB1"/>
    <property type="match status" value="1"/>
</dbReference>
<comment type="function">
    <text evidence="13">DNA-dependent RNA polymerase catalyzes the transcription of DNA into RNA using the four ribonucleoside triphosphates as substrates. Largest and catalytic core component of RNA polymerase I which synthesizes ribosomal RNA precursors. Forms the polymerase active center together with the second largest subunit. A single stranded DNA template strand of the promoter is positioned within the central active site cleft of Pol I. A bridging helix emanates from RPA1 and crosses the cleft near the catalytic site and is thought to promote translocation of Pol I by acting as a ratchet that moves the RNA-DNA hybrid through the active site by switching from straight to bent conformations at each step of nucleotide addition.</text>
</comment>
<keyword evidence="11" id="KW-0539">Nucleus</keyword>
<dbReference type="InterPro" id="IPR000722">
    <property type="entry name" value="RNA_pol_asu"/>
</dbReference>
<feature type="region of interest" description="Disordered" evidence="15">
    <location>
        <begin position="289"/>
        <end position="342"/>
    </location>
</feature>
<dbReference type="GO" id="GO:0046872">
    <property type="term" value="F:metal ion binding"/>
    <property type="evidence" value="ECO:0007669"/>
    <property type="project" value="UniProtKB-KW"/>
</dbReference>
<name>A0AA38H3A1_9TREE</name>
<comment type="similarity">
    <text evidence="2 14">Belongs to the RNA polymerase beta' chain family.</text>
</comment>
<dbReference type="Proteomes" id="UP001164286">
    <property type="component" value="Unassembled WGS sequence"/>
</dbReference>
<dbReference type="FunFam" id="1.10.150.390:FF:000005">
    <property type="entry name" value="DNA-directed RNA polymerase subunit"/>
    <property type="match status" value="1"/>
</dbReference>
<feature type="domain" description="RNA polymerase N-terminal" evidence="16">
    <location>
        <begin position="383"/>
        <end position="730"/>
    </location>
</feature>
<dbReference type="FunFam" id="4.10.860.120:FF:000006">
    <property type="entry name" value="DNA-directed RNA polymerase subunit"/>
    <property type="match status" value="1"/>
</dbReference>
<dbReference type="GO" id="GO:0003899">
    <property type="term" value="F:DNA-directed RNA polymerase activity"/>
    <property type="evidence" value="ECO:0007669"/>
    <property type="project" value="UniProtKB-EC"/>
</dbReference>
<comment type="subunit">
    <text evidence="3">Component of the RNA polymerase I (Pol I) complex consisting of at least 13 subunits.</text>
</comment>
<dbReference type="Gene3D" id="1.10.150.390">
    <property type="match status" value="1"/>
</dbReference>
<dbReference type="Gene3D" id="2.40.40.20">
    <property type="match status" value="1"/>
</dbReference>
<evidence type="ECO:0000256" key="2">
    <source>
        <dbReference type="ARBA" id="ARBA00006460"/>
    </source>
</evidence>
<comment type="catalytic activity">
    <reaction evidence="12 14">
        <text>RNA(n) + a ribonucleoside 5'-triphosphate = RNA(n+1) + diphosphate</text>
        <dbReference type="Rhea" id="RHEA:21248"/>
        <dbReference type="Rhea" id="RHEA-COMP:14527"/>
        <dbReference type="Rhea" id="RHEA-COMP:17342"/>
        <dbReference type="ChEBI" id="CHEBI:33019"/>
        <dbReference type="ChEBI" id="CHEBI:61557"/>
        <dbReference type="ChEBI" id="CHEBI:140395"/>
        <dbReference type="EC" id="2.7.7.6"/>
    </reaction>
</comment>
<feature type="compositionally biased region" description="Acidic residues" evidence="15">
    <location>
        <begin position="153"/>
        <end position="164"/>
    </location>
</feature>
<dbReference type="InterPro" id="IPR042102">
    <property type="entry name" value="RNA_pol_Rpb1_3_sf"/>
</dbReference>
<dbReference type="Gene3D" id="4.10.860.120">
    <property type="entry name" value="RNA polymerase II, clamp domain"/>
    <property type="match status" value="1"/>
</dbReference>
<dbReference type="InterPro" id="IPR038120">
    <property type="entry name" value="Rpb1_funnel_sf"/>
</dbReference>
<dbReference type="Gene3D" id="1.10.274.100">
    <property type="entry name" value="RNA polymerase Rpb1, domain 3"/>
    <property type="match status" value="1"/>
</dbReference>
<feature type="compositionally biased region" description="Acidic residues" evidence="15">
    <location>
        <begin position="1440"/>
        <end position="1452"/>
    </location>
</feature>
<evidence type="ECO:0000256" key="9">
    <source>
        <dbReference type="ARBA" id="ARBA00022842"/>
    </source>
</evidence>
<comment type="subcellular location">
    <subcellularLocation>
        <location evidence="1">Nucleus</location>
    </subcellularLocation>
</comment>
<feature type="region of interest" description="Disordered" evidence="15">
    <location>
        <begin position="1416"/>
        <end position="1452"/>
    </location>
</feature>
<reference evidence="17" key="1">
    <citation type="journal article" date="2022" name="G3 (Bethesda)">
        <title>High quality genome of the basidiomycete yeast Dioszegia hungarica PDD-24b-2 isolated from cloud water.</title>
        <authorList>
            <person name="Jarrige D."/>
            <person name="Haridas S."/>
            <person name="Bleykasten-Grosshans C."/>
            <person name="Joly M."/>
            <person name="Nadalig T."/>
            <person name="Sancelme M."/>
            <person name="Vuilleumier S."/>
            <person name="Grigoriev I.V."/>
            <person name="Amato P."/>
            <person name="Bringel F."/>
        </authorList>
    </citation>
    <scope>NUCLEOTIDE SEQUENCE</scope>
    <source>
        <strain evidence="17">PDD-24b-2</strain>
    </source>
</reference>
<dbReference type="Pfam" id="PF04983">
    <property type="entry name" value="RNA_pol_Rpb1_3"/>
    <property type="match status" value="1"/>
</dbReference>
<keyword evidence="10 14" id="KW-0804">Transcription</keyword>
<dbReference type="GO" id="GO:0005736">
    <property type="term" value="C:RNA polymerase I complex"/>
    <property type="evidence" value="ECO:0007669"/>
    <property type="project" value="TreeGrafter"/>
</dbReference>
<keyword evidence="7" id="KW-0479">Metal-binding</keyword>
<dbReference type="SMART" id="SM00663">
    <property type="entry name" value="RPOLA_N"/>
    <property type="match status" value="1"/>
</dbReference>
<dbReference type="RefSeq" id="XP_052941836.1">
    <property type="nucleotide sequence ID" value="XM_053091670.1"/>
</dbReference>
<gene>
    <name evidence="17" type="ORF">MKK02DRAFT_41703</name>
</gene>
<keyword evidence="6 14" id="KW-0548">Nucleotidyltransferase</keyword>
<evidence type="ECO:0000259" key="16">
    <source>
        <dbReference type="SMART" id="SM00663"/>
    </source>
</evidence>
<evidence type="ECO:0000256" key="13">
    <source>
        <dbReference type="ARBA" id="ARBA00053996"/>
    </source>
</evidence>
<dbReference type="Gene3D" id="3.30.1490.180">
    <property type="entry name" value="RNA polymerase ii"/>
    <property type="match status" value="1"/>
</dbReference>
<dbReference type="CDD" id="cd01435">
    <property type="entry name" value="RNAP_I_RPA1_N"/>
    <property type="match status" value="1"/>
</dbReference>
<dbReference type="Gene3D" id="1.10.132.30">
    <property type="match status" value="1"/>
</dbReference>
<feature type="region of interest" description="Disordered" evidence="15">
    <location>
        <begin position="143"/>
        <end position="164"/>
    </location>
</feature>
<comment type="caution">
    <text evidence="17">The sequence shown here is derived from an EMBL/GenBank/DDBJ whole genome shotgun (WGS) entry which is preliminary data.</text>
</comment>
<evidence type="ECO:0000256" key="12">
    <source>
        <dbReference type="ARBA" id="ARBA00048552"/>
    </source>
</evidence>
<evidence type="ECO:0000313" key="18">
    <source>
        <dbReference type="Proteomes" id="UP001164286"/>
    </source>
</evidence>
<dbReference type="SUPFAM" id="SSF64484">
    <property type="entry name" value="beta and beta-prime subunits of DNA dependent RNA-polymerase"/>
    <property type="match status" value="1"/>
</dbReference>
<evidence type="ECO:0000256" key="3">
    <source>
        <dbReference type="ARBA" id="ARBA00011251"/>
    </source>
</evidence>
<dbReference type="FunFam" id="1.10.132.30:FF:000005">
    <property type="entry name" value="DNA-directed RNA polymerase subunit"/>
    <property type="match status" value="1"/>
</dbReference>
<dbReference type="Gene3D" id="6.10.250.2940">
    <property type="match status" value="1"/>
</dbReference>
<dbReference type="FunFam" id="3.30.1490.180:FF:000003">
    <property type="entry name" value="DNA-directed RNA polymerase subunit"/>
    <property type="match status" value="1"/>
</dbReference>
<evidence type="ECO:0000256" key="14">
    <source>
        <dbReference type="RuleBase" id="RU004279"/>
    </source>
</evidence>
<keyword evidence="18" id="KW-1185">Reference proteome</keyword>
<evidence type="ECO:0000256" key="10">
    <source>
        <dbReference type="ARBA" id="ARBA00023163"/>
    </source>
</evidence>
<dbReference type="InterPro" id="IPR007081">
    <property type="entry name" value="RNA_pol_Rpb1_5"/>
</dbReference>
<dbReference type="InterPro" id="IPR047107">
    <property type="entry name" value="DNA-dir_RNA_pol1_lsu_C"/>
</dbReference>
<keyword evidence="5 14" id="KW-0808">Transferase</keyword>
<dbReference type="Gene3D" id="3.30.70.2850">
    <property type="match status" value="1"/>
</dbReference>
<dbReference type="CDD" id="cd02735">
    <property type="entry name" value="RNAP_I_Rpa1_C"/>
    <property type="match status" value="1"/>
</dbReference>
<keyword evidence="9" id="KW-0460">Magnesium</keyword>
<dbReference type="Pfam" id="PF05000">
    <property type="entry name" value="RNA_pol_Rpb1_4"/>
    <property type="match status" value="1"/>
</dbReference>
<dbReference type="InterPro" id="IPR006592">
    <property type="entry name" value="RNA_pol_N"/>
</dbReference>
<dbReference type="PANTHER" id="PTHR19376">
    <property type="entry name" value="DNA-DIRECTED RNA POLYMERASE"/>
    <property type="match status" value="1"/>
</dbReference>
<evidence type="ECO:0000256" key="6">
    <source>
        <dbReference type="ARBA" id="ARBA00022695"/>
    </source>
</evidence>